<accession>A0A6L2P9Z0</accession>
<comment type="subcellular location">
    <subcellularLocation>
        <location evidence="1 6">Cell membrane</location>
        <topology evidence="1 6">Multi-pass membrane protein</topology>
    </subcellularLocation>
</comment>
<dbReference type="OrthoDB" id="6625921at2759"/>
<keyword evidence="6" id="KW-0807">Transducer</keyword>
<evidence type="ECO:0000256" key="1">
    <source>
        <dbReference type="ARBA" id="ARBA00004651"/>
    </source>
</evidence>
<name>A0A6L2P9Z0_COPFO</name>
<evidence type="ECO:0000256" key="3">
    <source>
        <dbReference type="ARBA" id="ARBA00022692"/>
    </source>
</evidence>
<dbReference type="EMBL" id="BLKM01006525">
    <property type="protein sequence ID" value="GFG28120.1"/>
    <property type="molecule type" value="Genomic_DNA"/>
</dbReference>
<keyword evidence="5 6" id="KW-0472">Membrane</keyword>
<feature type="transmembrane region" description="Helical" evidence="6">
    <location>
        <begin position="282"/>
        <end position="304"/>
    </location>
</feature>
<protein>
    <recommendedName>
        <fullName evidence="6">Gustatory receptor</fullName>
    </recommendedName>
</protein>
<dbReference type="GO" id="GO:0050909">
    <property type="term" value="P:sensory perception of taste"/>
    <property type="evidence" value="ECO:0007669"/>
    <property type="project" value="InterPro"/>
</dbReference>
<evidence type="ECO:0000256" key="5">
    <source>
        <dbReference type="ARBA" id="ARBA00023136"/>
    </source>
</evidence>
<dbReference type="InterPro" id="IPR013604">
    <property type="entry name" value="7TM_chemorcpt"/>
</dbReference>
<dbReference type="AlphaFoldDB" id="A0A6L2P9Z0"/>
<gene>
    <name evidence="7" type="ORF">Cfor_01964</name>
</gene>
<evidence type="ECO:0000256" key="2">
    <source>
        <dbReference type="ARBA" id="ARBA00022475"/>
    </source>
</evidence>
<reference evidence="8" key="1">
    <citation type="submission" date="2020-01" db="EMBL/GenBank/DDBJ databases">
        <title>Draft genome sequence of the Termite Coptotermes fromosanus.</title>
        <authorList>
            <person name="Itakura S."/>
            <person name="Yosikawa Y."/>
            <person name="Umezawa K."/>
        </authorList>
    </citation>
    <scope>NUCLEOTIDE SEQUENCE [LARGE SCALE GENOMIC DNA]</scope>
</reference>
<keyword evidence="4 6" id="KW-1133">Transmembrane helix</keyword>
<keyword evidence="6" id="KW-0675">Receptor</keyword>
<dbReference type="Proteomes" id="UP000502823">
    <property type="component" value="Unassembled WGS sequence"/>
</dbReference>
<comment type="caution">
    <text evidence="7">The sequence shown here is derived from an EMBL/GenBank/DDBJ whole genome shotgun (WGS) entry which is preliminary data.</text>
</comment>
<comment type="caution">
    <text evidence="6">Lacks conserved residue(s) required for the propagation of feature annotation.</text>
</comment>
<evidence type="ECO:0000256" key="4">
    <source>
        <dbReference type="ARBA" id="ARBA00022989"/>
    </source>
</evidence>
<keyword evidence="2 6" id="KW-1003">Cell membrane</keyword>
<feature type="transmembrane region" description="Helical" evidence="6">
    <location>
        <begin position="207"/>
        <end position="231"/>
    </location>
</feature>
<comment type="similarity">
    <text evidence="6">Belongs to the insect chemoreceptor superfamily. Gustatory receptor (GR) family.</text>
</comment>
<keyword evidence="3 6" id="KW-0812">Transmembrane</keyword>
<organism evidence="7 8">
    <name type="scientific">Coptotermes formosanus</name>
    <name type="common">Formosan subterranean termite</name>
    <dbReference type="NCBI Taxonomy" id="36987"/>
    <lineage>
        <taxon>Eukaryota</taxon>
        <taxon>Metazoa</taxon>
        <taxon>Ecdysozoa</taxon>
        <taxon>Arthropoda</taxon>
        <taxon>Hexapoda</taxon>
        <taxon>Insecta</taxon>
        <taxon>Pterygota</taxon>
        <taxon>Neoptera</taxon>
        <taxon>Polyneoptera</taxon>
        <taxon>Dictyoptera</taxon>
        <taxon>Blattodea</taxon>
        <taxon>Blattoidea</taxon>
        <taxon>Termitoidae</taxon>
        <taxon>Rhinotermitidae</taxon>
        <taxon>Coptotermes</taxon>
    </lineage>
</organism>
<feature type="transmembrane region" description="Helical" evidence="6">
    <location>
        <begin position="121"/>
        <end position="143"/>
    </location>
</feature>
<evidence type="ECO:0000313" key="8">
    <source>
        <dbReference type="Proteomes" id="UP000502823"/>
    </source>
</evidence>
<evidence type="ECO:0000313" key="7">
    <source>
        <dbReference type="EMBL" id="GFG28120.1"/>
    </source>
</evidence>
<dbReference type="GO" id="GO:0007165">
    <property type="term" value="P:signal transduction"/>
    <property type="evidence" value="ECO:0007669"/>
    <property type="project" value="UniProtKB-KW"/>
</dbReference>
<comment type="function">
    <text evidence="6">Gustatory receptor which mediates acceptance or avoidance behavior, depending on its substrates.</text>
</comment>
<dbReference type="Pfam" id="PF08395">
    <property type="entry name" value="7tm_7"/>
    <property type="match status" value="1"/>
</dbReference>
<dbReference type="GO" id="GO:0005886">
    <property type="term" value="C:plasma membrane"/>
    <property type="evidence" value="ECO:0007669"/>
    <property type="project" value="UniProtKB-SubCell"/>
</dbReference>
<proteinExistence type="inferred from homology"/>
<dbReference type="InParanoid" id="A0A6L2P9Z0"/>
<sequence>MNMTQDCEISYRKVYPVQRTYQNSVFFGNSGKLPITDDDKNQSTLKNEEYHKQIGPMLNMLRLLGTLPLQMPSHGVPEFRFFSPVMAYSACVHLIKAFTIYNTLRTAVLPNITRRHDFVSTVLSSMSILSAFVCTVSPILMWLDSHKCSLHIKKWLQFQSLYRKVTGQHLILAVRKECVRSYVGNILVGIAVTTLTLTAPIDKLWMMPFTFFLATTLGAFGIYCVASYHTLTVAGQKLALSLKKDLKQRKVSAYLIGEYRVLWLQLSQLASQTGDVMGKATIFLLTTYLFALTMSLYGCVAGILNKGHLLMETAGSGIGFVLGAISLYGICTQAHEVTETVRCPTVVTLFMVHEYVMWVTVVRQWKEVSWLVWG</sequence>
<feature type="transmembrane region" description="Helical" evidence="6">
    <location>
        <begin position="182"/>
        <end position="201"/>
    </location>
</feature>
<evidence type="ECO:0000256" key="6">
    <source>
        <dbReference type="RuleBase" id="RU363108"/>
    </source>
</evidence>
<feature type="transmembrane region" description="Helical" evidence="6">
    <location>
        <begin position="81"/>
        <end position="101"/>
    </location>
</feature>
<keyword evidence="8" id="KW-1185">Reference proteome</keyword>